<keyword evidence="1" id="KW-0863">Zinc-finger</keyword>
<evidence type="ECO:0000313" key="3">
    <source>
        <dbReference type="EMBL" id="KAJ4427479.1"/>
    </source>
</evidence>
<proteinExistence type="predicted"/>
<feature type="domain" description="C2H2-type" evidence="2">
    <location>
        <begin position="77"/>
        <end position="102"/>
    </location>
</feature>
<gene>
    <name evidence="3" type="ORF">ANN_25127</name>
</gene>
<dbReference type="Gene3D" id="3.30.160.60">
    <property type="entry name" value="Classic Zinc Finger"/>
    <property type="match status" value="1"/>
</dbReference>
<organism evidence="3 4">
    <name type="scientific">Periplaneta americana</name>
    <name type="common">American cockroach</name>
    <name type="synonym">Blatta americana</name>
    <dbReference type="NCBI Taxonomy" id="6978"/>
    <lineage>
        <taxon>Eukaryota</taxon>
        <taxon>Metazoa</taxon>
        <taxon>Ecdysozoa</taxon>
        <taxon>Arthropoda</taxon>
        <taxon>Hexapoda</taxon>
        <taxon>Insecta</taxon>
        <taxon>Pterygota</taxon>
        <taxon>Neoptera</taxon>
        <taxon>Polyneoptera</taxon>
        <taxon>Dictyoptera</taxon>
        <taxon>Blattodea</taxon>
        <taxon>Blattoidea</taxon>
        <taxon>Blattidae</taxon>
        <taxon>Blattinae</taxon>
        <taxon>Periplaneta</taxon>
    </lineage>
</organism>
<protein>
    <recommendedName>
        <fullName evidence="2">C2H2-type domain-containing protein</fullName>
    </recommendedName>
</protein>
<sequence>MNYVCSIHIKKKKKSCSCIAEQKMLVLDNIVEKSLRKLPYLSSRPSSFQCYQCGKGYTRNDSLRRHLQYECGKPAQFQCPFCPKKTHQRYNLVRHIACWHQA</sequence>
<dbReference type="SMART" id="SM00355">
    <property type="entry name" value="ZnF_C2H2"/>
    <property type="match status" value="2"/>
</dbReference>
<dbReference type="PROSITE" id="PS50157">
    <property type="entry name" value="ZINC_FINGER_C2H2_2"/>
    <property type="match status" value="2"/>
</dbReference>
<dbReference type="SUPFAM" id="SSF57667">
    <property type="entry name" value="beta-beta-alpha zinc fingers"/>
    <property type="match status" value="1"/>
</dbReference>
<dbReference type="Proteomes" id="UP001148838">
    <property type="component" value="Unassembled WGS sequence"/>
</dbReference>
<evidence type="ECO:0000256" key="1">
    <source>
        <dbReference type="PROSITE-ProRule" id="PRU00042"/>
    </source>
</evidence>
<keyword evidence="1" id="KW-0479">Metal-binding</keyword>
<evidence type="ECO:0000259" key="2">
    <source>
        <dbReference type="PROSITE" id="PS50157"/>
    </source>
</evidence>
<reference evidence="3 4" key="1">
    <citation type="journal article" date="2022" name="Allergy">
        <title>Genome assembly and annotation of Periplaneta americana reveal a comprehensive cockroach allergen profile.</title>
        <authorList>
            <person name="Wang L."/>
            <person name="Xiong Q."/>
            <person name="Saelim N."/>
            <person name="Wang L."/>
            <person name="Nong W."/>
            <person name="Wan A.T."/>
            <person name="Shi M."/>
            <person name="Liu X."/>
            <person name="Cao Q."/>
            <person name="Hui J.H.L."/>
            <person name="Sookrung N."/>
            <person name="Leung T.F."/>
            <person name="Tungtrongchitr A."/>
            <person name="Tsui S.K.W."/>
        </authorList>
    </citation>
    <scope>NUCLEOTIDE SEQUENCE [LARGE SCALE GENOMIC DNA]</scope>
    <source>
        <strain evidence="3">PWHHKU_190912</strain>
    </source>
</reference>
<dbReference type="InterPro" id="IPR036236">
    <property type="entry name" value="Znf_C2H2_sf"/>
</dbReference>
<dbReference type="InterPro" id="IPR013087">
    <property type="entry name" value="Znf_C2H2_type"/>
</dbReference>
<feature type="domain" description="C2H2-type" evidence="2">
    <location>
        <begin position="48"/>
        <end position="75"/>
    </location>
</feature>
<dbReference type="EMBL" id="JAJSOF020000038">
    <property type="protein sequence ID" value="KAJ4427479.1"/>
    <property type="molecule type" value="Genomic_DNA"/>
</dbReference>
<evidence type="ECO:0000313" key="4">
    <source>
        <dbReference type="Proteomes" id="UP001148838"/>
    </source>
</evidence>
<keyword evidence="1" id="KW-0862">Zinc</keyword>
<accession>A0ABQ8S0H1</accession>
<keyword evidence="4" id="KW-1185">Reference proteome</keyword>
<dbReference type="Pfam" id="PF00096">
    <property type="entry name" value="zf-C2H2"/>
    <property type="match status" value="2"/>
</dbReference>
<comment type="caution">
    <text evidence="3">The sequence shown here is derived from an EMBL/GenBank/DDBJ whole genome shotgun (WGS) entry which is preliminary data.</text>
</comment>
<name>A0ABQ8S0H1_PERAM</name>